<organism evidence="10 11">
    <name type="scientific">Felis catus</name>
    <name type="common">Cat</name>
    <name type="synonym">Felis silvestris catus</name>
    <dbReference type="NCBI Taxonomy" id="9685"/>
    <lineage>
        <taxon>Eukaryota</taxon>
        <taxon>Metazoa</taxon>
        <taxon>Chordata</taxon>
        <taxon>Craniata</taxon>
        <taxon>Vertebrata</taxon>
        <taxon>Euteleostomi</taxon>
        <taxon>Mammalia</taxon>
        <taxon>Eutheria</taxon>
        <taxon>Laurasiatheria</taxon>
        <taxon>Carnivora</taxon>
        <taxon>Feliformia</taxon>
        <taxon>Felidae</taxon>
        <taxon>Felinae</taxon>
        <taxon>Felis</taxon>
    </lineage>
</organism>
<dbReference type="InterPro" id="IPR054709">
    <property type="entry name" value="CFAP107"/>
</dbReference>
<keyword evidence="4" id="KW-0969">Cilium</keyword>
<evidence type="ECO:0000256" key="5">
    <source>
        <dbReference type="ARBA" id="ARBA00023212"/>
    </source>
</evidence>
<dbReference type="PANTHER" id="PTHR31180:SF2">
    <property type="entry name" value="CILIA- AND FLAGELLA-ASSOCIATED PROTEIN 107"/>
    <property type="match status" value="1"/>
</dbReference>
<evidence type="ECO:0000256" key="1">
    <source>
        <dbReference type="ARBA" id="ARBA00004611"/>
    </source>
</evidence>
<dbReference type="Proteomes" id="UP000823872">
    <property type="component" value="Chromosome C1"/>
</dbReference>
<evidence type="ECO:0000256" key="9">
    <source>
        <dbReference type="SAM" id="MobiDB-lite"/>
    </source>
</evidence>
<evidence type="ECO:0000313" key="10">
    <source>
        <dbReference type="Ensembl" id="ENSFCTP00005043982.1"/>
    </source>
</evidence>
<dbReference type="GeneTree" id="ENSGT00390000014553"/>
<comment type="function">
    <text evidence="7">Microtubule inner protein (MIP) part of the dynein-decorated doublet microtubules (DMTs) in cilia axoneme, which is required for motile cilia beating.</text>
</comment>
<comment type="subcellular location">
    <subcellularLocation>
        <location evidence="1">Cytoplasm</location>
        <location evidence="1">Cytoskeleton</location>
        <location evidence="1">Flagellum axoneme</location>
    </subcellularLocation>
</comment>
<protein>
    <submittedName>
        <fullName evidence="10">Uncharacterized protein</fullName>
    </submittedName>
</protein>
<reference evidence="10" key="3">
    <citation type="submission" date="2025-09" db="UniProtKB">
        <authorList>
            <consortium name="Ensembl"/>
        </authorList>
    </citation>
    <scope>IDENTIFICATION</scope>
    <source>
        <strain evidence="10">breed Abyssinian</strain>
    </source>
</reference>
<keyword evidence="11" id="KW-1185">Reference proteome</keyword>
<keyword evidence="6" id="KW-0966">Cell projection</keyword>
<evidence type="ECO:0000256" key="3">
    <source>
        <dbReference type="ARBA" id="ARBA00022846"/>
    </source>
</evidence>
<reference evidence="10 11" key="1">
    <citation type="submission" date="2021-02" db="EMBL/GenBank/DDBJ databases">
        <title>Safari Cat Assemblies.</title>
        <authorList>
            <person name="Bredemeyer K.R."/>
            <person name="Murphy W.J."/>
        </authorList>
    </citation>
    <scope>NUCLEOTIDE SEQUENCE [LARGE SCALE GENOMIC DNA]</scope>
</reference>
<keyword evidence="3" id="KW-0282">Flagellum</keyword>
<evidence type="ECO:0000256" key="8">
    <source>
        <dbReference type="ARBA" id="ARBA00046435"/>
    </source>
</evidence>
<dbReference type="InterPro" id="IPR037662">
    <property type="entry name" value="CFAP68/107"/>
</dbReference>
<evidence type="ECO:0000256" key="2">
    <source>
        <dbReference type="ARBA" id="ARBA00022490"/>
    </source>
</evidence>
<proteinExistence type="predicted"/>
<dbReference type="PANTHER" id="PTHR31180">
    <property type="entry name" value="CILIA- AND FLAGELLA-ASSOCIATED PROTEIN 107-RELATED"/>
    <property type="match status" value="1"/>
</dbReference>
<reference evidence="10" key="2">
    <citation type="submission" date="2025-08" db="UniProtKB">
        <authorList>
            <consortium name="Ensembl"/>
        </authorList>
    </citation>
    <scope>IDENTIFICATION</scope>
    <source>
        <strain evidence="10">breed Abyssinian</strain>
    </source>
</reference>
<dbReference type="Pfam" id="PF22595">
    <property type="entry name" value="CFAP107"/>
    <property type="match status" value="1"/>
</dbReference>
<keyword evidence="5" id="KW-0206">Cytoskeleton</keyword>
<dbReference type="Ensembl" id="ENSFCTT00005059879.1">
    <property type="protein sequence ID" value="ENSFCTP00005043982.1"/>
    <property type="gene ID" value="ENSFCTG00005020822.1"/>
</dbReference>
<evidence type="ECO:0000313" key="11">
    <source>
        <dbReference type="Proteomes" id="UP000823872"/>
    </source>
</evidence>
<name>A0ABI7ZA43_FELCA</name>
<evidence type="ECO:0000256" key="7">
    <source>
        <dbReference type="ARBA" id="ARBA00035003"/>
    </source>
</evidence>
<evidence type="ECO:0000256" key="6">
    <source>
        <dbReference type="ARBA" id="ARBA00023273"/>
    </source>
</evidence>
<keyword evidence="2" id="KW-0963">Cytoplasm</keyword>
<comment type="subunit">
    <text evidence="8">Microtubule inner protein component of sperm flagellar doublet microtubules.</text>
</comment>
<evidence type="ECO:0000256" key="4">
    <source>
        <dbReference type="ARBA" id="ARBA00023069"/>
    </source>
</evidence>
<gene>
    <name evidence="10" type="primary">C1orf158</name>
</gene>
<sequence>MQFLTAVSPQSFSTPGWKVETKYSTRVLTGNWVEERRKFTKAMEETPQSIYRKEYVPFPGHRPDQISRWYGKRRVEGLPYKHLLTHHQEPSHRHLISTYDDHYNRHNYNPSLPPRRTWSGHKLLWLPEKADFPLLGPRSEHLADCLRDEQIQDGHQDPAQTPGTGGQEPAEGRGLGDRCSGVSAHGALPAAVHGGPRWEARQDPEGDGAGLALCPPPSGGPDTDASPEGLTSRARWARLPACPEGSAQEVETAGAGFTECQSELLEHVVWSQGP</sequence>
<accession>A0ABI7ZA43</accession>
<feature type="region of interest" description="Disordered" evidence="9">
    <location>
        <begin position="153"/>
        <end position="236"/>
    </location>
</feature>